<geneLocation type="plasmid" evidence="1">
    <name>pSE5369-VIM</name>
</geneLocation>
<sequence>MPDRSHFEDLSKSTVVESLGVHECAVVGASGDSPIEN</sequence>
<proteinExistence type="predicted"/>
<evidence type="ECO:0000313" key="1">
    <source>
        <dbReference type="EMBL" id="QLG05204.1"/>
    </source>
</evidence>
<name>A0A7S5YEA1_PSEAI</name>
<reference evidence="1" key="1">
    <citation type="submission" date="2019-12" db="EMBL/GenBank/DDBJ databases">
        <title>Compelete sequence of pSE5369-VIM.</title>
        <authorList>
            <person name="Zhou D."/>
        </authorList>
    </citation>
    <scope>NUCLEOTIDE SEQUENCE</scope>
    <source>
        <strain evidence="1">SE5369</strain>
        <plasmid evidence="1">pSE5369-VIM</plasmid>
    </source>
</reference>
<organism evidence="1">
    <name type="scientific">Pseudomonas aeruginosa</name>
    <dbReference type="NCBI Taxonomy" id="287"/>
    <lineage>
        <taxon>Bacteria</taxon>
        <taxon>Pseudomonadati</taxon>
        <taxon>Pseudomonadota</taxon>
        <taxon>Gammaproteobacteria</taxon>
        <taxon>Pseudomonadales</taxon>
        <taxon>Pseudomonadaceae</taxon>
        <taxon>Pseudomonas</taxon>
    </lineage>
</organism>
<dbReference type="EMBL" id="MN894888">
    <property type="protein sequence ID" value="QLG05204.1"/>
    <property type="molecule type" value="Genomic_DNA"/>
</dbReference>
<dbReference type="AlphaFoldDB" id="A0A7S5YEA1"/>
<accession>A0A7S5YEA1</accession>
<keyword evidence="1" id="KW-0614">Plasmid</keyword>
<protein>
    <submittedName>
        <fullName evidence="1">Uncharacterized protein</fullName>
    </submittedName>
</protein>